<feature type="transmembrane region" description="Helical" evidence="1">
    <location>
        <begin position="17"/>
        <end position="39"/>
    </location>
</feature>
<sequence length="174" mass="19693">MPKTNQQSITGFTLIEALVYISILVILGAAIIAFFTWALNSNAKISSRQAVLDNADRVFRIITDEIHNSENIYLPTSILDNNIGQLSLVTQQNLPNDENSTYHDIFLDPNQHTIYLKKETVAAFPITNSEVSTEQLKFSLIDQKSIEITLTLKDSNTRLQLQTPITWQTIIMLR</sequence>
<accession>A0A2M7AVZ3</accession>
<dbReference type="EMBL" id="PEVY01000089">
    <property type="protein sequence ID" value="PIU74787.1"/>
    <property type="molecule type" value="Genomic_DNA"/>
</dbReference>
<dbReference type="Proteomes" id="UP000228775">
    <property type="component" value="Unassembled WGS sequence"/>
</dbReference>
<keyword evidence="1" id="KW-1133">Transmembrane helix</keyword>
<evidence type="ECO:0000313" key="2">
    <source>
        <dbReference type="EMBL" id="PIU74787.1"/>
    </source>
</evidence>
<dbReference type="AlphaFoldDB" id="A0A2M7AVZ3"/>
<proteinExistence type="predicted"/>
<protein>
    <recommendedName>
        <fullName evidence="4">Prepilin-type N-terminal cleavage/methylation domain-containing protein</fullName>
    </recommendedName>
</protein>
<keyword evidence="1" id="KW-0812">Transmembrane</keyword>
<organism evidence="2 3">
    <name type="scientific">Candidatus Portnoybacteria bacterium CG06_land_8_20_14_3_00_39_12</name>
    <dbReference type="NCBI Taxonomy" id="1974809"/>
    <lineage>
        <taxon>Bacteria</taxon>
        <taxon>Candidatus Portnoyibacteriota</taxon>
    </lineage>
</organism>
<evidence type="ECO:0000256" key="1">
    <source>
        <dbReference type="SAM" id="Phobius"/>
    </source>
</evidence>
<reference evidence="3" key="1">
    <citation type="submission" date="2017-09" db="EMBL/GenBank/DDBJ databases">
        <title>Depth-based differentiation of microbial function through sediment-hosted aquifers and enrichment of novel symbionts in the deep terrestrial subsurface.</title>
        <authorList>
            <person name="Probst A.J."/>
            <person name="Ladd B."/>
            <person name="Jarett J.K."/>
            <person name="Geller-Mcgrath D.E."/>
            <person name="Sieber C.M.K."/>
            <person name="Emerson J.B."/>
            <person name="Anantharaman K."/>
            <person name="Thomas B.C."/>
            <person name="Malmstrom R."/>
            <person name="Stieglmeier M."/>
            <person name="Klingl A."/>
            <person name="Woyke T."/>
            <person name="Ryan C.M."/>
            <person name="Banfield J.F."/>
        </authorList>
    </citation>
    <scope>NUCLEOTIDE SEQUENCE [LARGE SCALE GENOMIC DNA]</scope>
</reference>
<gene>
    <name evidence="2" type="ORF">COS76_04285</name>
</gene>
<keyword evidence="1" id="KW-0472">Membrane</keyword>
<evidence type="ECO:0000313" key="3">
    <source>
        <dbReference type="Proteomes" id="UP000228775"/>
    </source>
</evidence>
<comment type="caution">
    <text evidence="2">The sequence shown here is derived from an EMBL/GenBank/DDBJ whole genome shotgun (WGS) entry which is preliminary data.</text>
</comment>
<evidence type="ECO:0008006" key="4">
    <source>
        <dbReference type="Google" id="ProtNLM"/>
    </source>
</evidence>
<name>A0A2M7AVZ3_9BACT</name>